<name>A0ABV9W4X9_9ACTN</name>
<keyword evidence="2" id="KW-1185">Reference proteome</keyword>
<proteinExistence type="predicted"/>
<comment type="caution">
    <text evidence="1">The sequence shown here is derived from an EMBL/GenBank/DDBJ whole genome shotgun (WGS) entry which is preliminary data.</text>
</comment>
<organism evidence="1 2">
    <name type="scientific">Dactylosporangium cerinum</name>
    <dbReference type="NCBI Taxonomy" id="1434730"/>
    <lineage>
        <taxon>Bacteria</taxon>
        <taxon>Bacillati</taxon>
        <taxon>Actinomycetota</taxon>
        <taxon>Actinomycetes</taxon>
        <taxon>Micromonosporales</taxon>
        <taxon>Micromonosporaceae</taxon>
        <taxon>Dactylosporangium</taxon>
    </lineage>
</organism>
<reference evidence="2" key="1">
    <citation type="journal article" date="2019" name="Int. J. Syst. Evol. Microbiol.">
        <title>The Global Catalogue of Microorganisms (GCM) 10K type strain sequencing project: providing services to taxonomists for standard genome sequencing and annotation.</title>
        <authorList>
            <consortium name="The Broad Institute Genomics Platform"/>
            <consortium name="The Broad Institute Genome Sequencing Center for Infectious Disease"/>
            <person name="Wu L."/>
            <person name="Ma J."/>
        </authorList>
    </citation>
    <scope>NUCLEOTIDE SEQUENCE [LARGE SCALE GENOMIC DNA]</scope>
    <source>
        <strain evidence="2">CGMCC 4.7152</strain>
    </source>
</reference>
<dbReference type="RefSeq" id="WP_380122217.1">
    <property type="nucleotide sequence ID" value="NZ_JBHSIU010000050.1"/>
</dbReference>
<evidence type="ECO:0000313" key="2">
    <source>
        <dbReference type="Proteomes" id="UP001595912"/>
    </source>
</evidence>
<dbReference type="EMBL" id="JBHSIU010000050">
    <property type="protein sequence ID" value="MFC5003307.1"/>
    <property type="molecule type" value="Genomic_DNA"/>
</dbReference>
<gene>
    <name evidence="1" type="ORF">ACFPIJ_36435</name>
</gene>
<sequence length="49" mass="5050">MLIFVSAAVVALLVGMLTFVQTVSWPTTLLAALGSAGAAIRLLHQVLGK</sequence>
<evidence type="ECO:0000313" key="1">
    <source>
        <dbReference type="EMBL" id="MFC5003307.1"/>
    </source>
</evidence>
<accession>A0ABV9W4X9</accession>
<dbReference type="Proteomes" id="UP001595912">
    <property type="component" value="Unassembled WGS sequence"/>
</dbReference>
<protein>
    <submittedName>
        <fullName evidence="1">Uncharacterized protein</fullName>
    </submittedName>
</protein>